<dbReference type="PANTHER" id="PTHR34308">
    <property type="entry name" value="COBALAMIN BIOSYNTHESIS PROTEIN CBIB"/>
    <property type="match status" value="1"/>
</dbReference>
<evidence type="ECO:0000256" key="5">
    <source>
        <dbReference type="ARBA" id="ARBA00022573"/>
    </source>
</evidence>
<evidence type="ECO:0000313" key="10">
    <source>
        <dbReference type="EMBL" id="KXI29267.1"/>
    </source>
</evidence>
<dbReference type="UniPathway" id="UPA00148"/>
<evidence type="ECO:0000256" key="3">
    <source>
        <dbReference type="ARBA" id="ARBA00006263"/>
    </source>
</evidence>
<protein>
    <recommendedName>
        <fullName evidence="12">Cobalamin biosynthesis protein CbiB</fullName>
    </recommendedName>
</protein>
<feature type="transmembrane region" description="Helical" evidence="9">
    <location>
        <begin position="300"/>
        <end position="318"/>
    </location>
</feature>
<dbReference type="GO" id="GO:0048472">
    <property type="term" value="F:threonine-phosphate decarboxylase activity"/>
    <property type="evidence" value="ECO:0007669"/>
    <property type="project" value="InterPro"/>
</dbReference>
<gene>
    <name evidence="10" type="ORF">AX660_14070</name>
</gene>
<keyword evidence="6 9" id="KW-0812">Transmembrane</keyword>
<keyword evidence="8 9" id="KW-0472">Membrane</keyword>
<dbReference type="RefSeq" id="WP_068376462.1">
    <property type="nucleotide sequence ID" value="NZ_LSNE01000005.1"/>
</dbReference>
<dbReference type="EMBL" id="LSNE01000005">
    <property type="protein sequence ID" value="KXI29267.1"/>
    <property type="molecule type" value="Genomic_DNA"/>
</dbReference>
<comment type="similarity">
    <text evidence="3">Belongs to the CobD/CbiB family.</text>
</comment>
<dbReference type="OrthoDB" id="5586491at2"/>
<proteinExistence type="inferred from homology"/>
<evidence type="ECO:0000313" key="11">
    <source>
        <dbReference type="Proteomes" id="UP000070299"/>
    </source>
</evidence>
<evidence type="ECO:0000256" key="7">
    <source>
        <dbReference type="ARBA" id="ARBA00022989"/>
    </source>
</evidence>
<dbReference type="Pfam" id="PF03186">
    <property type="entry name" value="CobD_Cbib"/>
    <property type="match status" value="1"/>
</dbReference>
<keyword evidence="7 9" id="KW-1133">Transmembrane helix</keyword>
<evidence type="ECO:0000256" key="9">
    <source>
        <dbReference type="SAM" id="Phobius"/>
    </source>
</evidence>
<keyword evidence="11" id="KW-1185">Reference proteome</keyword>
<feature type="transmembrane region" description="Helical" evidence="9">
    <location>
        <begin position="164"/>
        <end position="185"/>
    </location>
</feature>
<dbReference type="AlphaFoldDB" id="A0A136A245"/>
<dbReference type="GO" id="GO:0009236">
    <property type="term" value="P:cobalamin biosynthetic process"/>
    <property type="evidence" value="ECO:0007669"/>
    <property type="project" value="UniProtKB-UniPathway"/>
</dbReference>
<dbReference type="InterPro" id="IPR004485">
    <property type="entry name" value="Cobalamin_biosynth_CobD/CbiB"/>
</dbReference>
<evidence type="ECO:0000256" key="2">
    <source>
        <dbReference type="ARBA" id="ARBA00004953"/>
    </source>
</evidence>
<evidence type="ECO:0000256" key="8">
    <source>
        <dbReference type="ARBA" id="ARBA00023136"/>
    </source>
</evidence>
<comment type="pathway">
    <text evidence="2">Cofactor biosynthesis; adenosylcobalamin biosynthesis.</text>
</comment>
<evidence type="ECO:0000256" key="6">
    <source>
        <dbReference type="ARBA" id="ARBA00022692"/>
    </source>
</evidence>
<dbReference type="STRING" id="1799789.AX660_14070"/>
<reference evidence="11" key="1">
    <citation type="submission" date="2016-02" db="EMBL/GenBank/DDBJ databases">
        <authorList>
            <person name="Schultz-Johansen M."/>
            <person name="Glaring M.A."/>
            <person name="Bech P.K."/>
            <person name="Stougaard P."/>
        </authorList>
    </citation>
    <scope>NUCLEOTIDE SEQUENCE [LARGE SCALE GENOMIC DNA]</scope>
    <source>
        <strain evidence="11">S66</strain>
    </source>
</reference>
<organism evidence="10 11">
    <name type="scientific">Paraglaciecola hydrolytica</name>
    <dbReference type="NCBI Taxonomy" id="1799789"/>
    <lineage>
        <taxon>Bacteria</taxon>
        <taxon>Pseudomonadati</taxon>
        <taxon>Pseudomonadota</taxon>
        <taxon>Gammaproteobacteria</taxon>
        <taxon>Alteromonadales</taxon>
        <taxon>Alteromonadaceae</taxon>
        <taxon>Paraglaciecola</taxon>
    </lineage>
</organism>
<evidence type="ECO:0000256" key="1">
    <source>
        <dbReference type="ARBA" id="ARBA00004651"/>
    </source>
</evidence>
<dbReference type="PANTHER" id="PTHR34308:SF1">
    <property type="entry name" value="COBALAMIN BIOSYNTHESIS PROTEIN CBIB"/>
    <property type="match status" value="1"/>
</dbReference>
<feature type="transmembrane region" description="Helical" evidence="9">
    <location>
        <begin position="12"/>
        <end position="30"/>
    </location>
</feature>
<name>A0A136A245_9ALTE</name>
<evidence type="ECO:0000256" key="4">
    <source>
        <dbReference type="ARBA" id="ARBA00022475"/>
    </source>
</evidence>
<accession>A0A136A245</accession>
<sequence>MNDLISELSKPQLFAIYSVIIVVCVEKWLVLPEKMHPLTFARLIAQGMAYKVSSRQSGNALQQSIAGTLAPLVLLNPFIVVLALLMYLAEYPIFFESLLLFVALRFKPIISLCQKIHKALSAEKKALARQQLQNMVLRQTASLSALGMTKACIESLLLRFSHQYCTVIIVYLVGGGIAALTYRLLFEFSHSWHCRLPRFEYFGKPVRRLMGCIQYLPARFASLSFMLVQSTGAAWRVFVQKSVLKQTRFFILNGQGAALGVQLGGPVYYAQDKLRLAKCGGSRLVRTDDISRTVLVIQRAQWVFLMVCIIVSLLLNIGS</sequence>
<keyword evidence="4" id="KW-1003">Cell membrane</keyword>
<comment type="caution">
    <text evidence="10">The sequence shown here is derived from an EMBL/GenBank/DDBJ whole genome shotgun (WGS) entry which is preliminary data.</text>
</comment>
<comment type="subcellular location">
    <subcellularLocation>
        <location evidence="1">Cell membrane</location>
        <topology evidence="1">Multi-pass membrane protein</topology>
    </subcellularLocation>
</comment>
<evidence type="ECO:0008006" key="12">
    <source>
        <dbReference type="Google" id="ProtNLM"/>
    </source>
</evidence>
<keyword evidence="5" id="KW-0169">Cobalamin biosynthesis</keyword>
<dbReference type="GO" id="GO:0005886">
    <property type="term" value="C:plasma membrane"/>
    <property type="evidence" value="ECO:0007669"/>
    <property type="project" value="UniProtKB-SubCell"/>
</dbReference>
<dbReference type="Proteomes" id="UP000070299">
    <property type="component" value="Unassembled WGS sequence"/>
</dbReference>